<accession>A0ABD2CBR6</accession>
<gene>
    <name evidence="1" type="ORF">V1477_009352</name>
</gene>
<evidence type="ECO:0000313" key="2">
    <source>
        <dbReference type="Proteomes" id="UP001607303"/>
    </source>
</evidence>
<organism evidence="1 2">
    <name type="scientific">Vespula maculifrons</name>
    <name type="common">Eastern yellow jacket</name>
    <name type="synonym">Wasp</name>
    <dbReference type="NCBI Taxonomy" id="7453"/>
    <lineage>
        <taxon>Eukaryota</taxon>
        <taxon>Metazoa</taxon>
        <taxon>Ecdysozoa</taxon>
        <taxon>Arthropoda</taxon>
        <taxon>Hexapoda</taxon>
        <taxon>Insecta</taxon>
        <taxon>Pterygota</taxon>
        <taxon>Neoptera</taxon>
        <taxon>Endopterygota</taxon>
        <taxon>Hymenoptera</taxon>
        <taxon>Apocrita</taxon>
        <taxon>Aculeata</taxon>
        <taxon>Vespoidea</taxon>
        <taxon>Vespidae</taxon>
        <taxon>Vespinae</taxon>
        <taxon>Vespula</taxon>
    </lineage>
</organism>
<proteinExistence type="predicted"/>
<dbReference type="Proteomes" id="UP001607303">
    <property type="component" value="Unassembled WGS sequence"/>
</dbReference>
<comment type="caution">
    <text evidence="1">The sequence shown here is derived from an EMBL/GenBank/DDBJ whole genome shotgun (WGS) entry which is preliminary data.</text>
</comment>
<evidence type="ECO:0000313" key="1">
    <source>
        <dbReference type="EMBL" id="KAL2741723.1"/>
    </source>
</evidence>
<keyword evidence="2" id="KW-1185">Reference proteome</keyword>
<name>A0ABD2CBR6_VESMC</name>
<reference evidence="1 2" key="1">
    <citation type="journal article" date="2024" name="Ann. Entomol. Soc. Am.">
        <title>Genomic analyses of the southern and eastern yellowjacket wasps (Hymenoptera: Vespidae) reveal evolutionary signatures of social life.</title>
        <authorList>
            <person name="Catto M.A."/>
            <person name="Caine P.B."/>
            <person name="Orr S.E."/>
            <person name="Hunt B.G."/>
            <person name="Goodisman M.A.D."/>
        </authorList>
    </citation>
    <scope>NUCLEOTIDE SEQUENCE [LARGE SCALE GENOMIC DNA]</scope>
    <source>
        <strain evidence="1">232</strain>
        <tissue evidence="1">Head and thorax</tissue>
    </source>
</reference>
<sequence>MLPDFYYHNRHHNLRNHSHLIITTLLRNIQNHISHIEHKSLFLYLQTFFQSTKVTIIESQRRMTSWKQQDLPIFTFNQYCSA</sequence>
<dbReference type="AlphaFoldDB" id="A0ABD2CBR6"/>
<protein>
    <submittedName>
        <fullName evidence="1">Uncharacterized protein</fullName>
    </submittedName>
</protein>
<dbReference type="EMBL" id="JAYRBN010000058">
    <property type="protein sequence ID" value="KAL2741723.1"/>
    <property type="molecule type" value="Genomic_DNA"/>
</dbReference>